<dbReference type="Pfam" id="PF21108">
    <property type="entry name" value="MDN1_4th"/>
    <property type="match status" value="1"/>
</dbReference>
<keyword evidence="8 9" id="KW-0539">Nucleus</keyword>
<dbReference type="PROSITE" id="PS00675">
    <property type="entry name" value="SIGMA54_INTERACT_1"/>
    <property type="match status" value="1"/>
</dbReference>
<evidence type="ECO:0000256" key="5">
    <source>
        <dbReference type="ARBA" id="ARBA00022741"/>
    </source>
</evidence>
<proteinExistence type="inferred from homology"/>
<feature type="coiled-coil region" evidence="10">
    <location>
        <begin position="2920"/>
        <end position="2947"/>
    </location>
</feature>
<dbReference type="GO" id="GO:0005654">
    <property type="term" value="C:nucleoplasm"/>
    <property type="evidence" value="ECO:0007669"/>
    <property type="project" value="UniProtKB-SubCell"/>
</dbReference>
<feature type="compositionally biased region" description="Basic and acidic residues" evidence="11">
    <location>
        <begin position="4254"/>
        <end position="4281"/>
    </location>
</feature>
<evidence type="ECO:0000256" key="3">
    <source>
        <dbReference type="ARBA" id="ARBA00007188"/>
    </source>
</evidence>
<gene>
    <name evidence="13" type="ORF">MEQU1_001598</name>
</gene>
<feature type="compositionally biased region" description="Basic and acidic residues" evidence="11">
    <location>
        <begin position="4019"/>
        <end position="4037"/>
    </location>
</feature>
<comment type="function">
    <text evidence="9">Nuclear chaperone required for maturation and nuclear export of pre-60S ribosome subunits.</text>
</comment>
<dbReference type="PIRSF" id="PIRSF010340">
    <property type="entry name" value="Midasin"/>
    <property type="match status" value="1"/>
</dbReference>
<feature type="compositionally biased region" description="Acidic residues" evidence="11">
    <location>
        <begin position="4241"/>
        <end position="4253"/>
    </location>
</feature>
<evidence type="ECO:0000256" key="8">
    <source>
        <dbReference type="ARBA" id="ARBA00023242"/>
    </source>
</evidence>
<reference evidence="13" key="1">
    <citation type="submission" date="2023-03" db="EMBL/GenBank/DDBJ databases">
        <title>Mating type loci evolution in Malassezia.</title>
        <authorList>
            <person name="Coelho M.A."/>
        </authorList>
    </citation>
    <scope>NUCLEOTIDE SEQUENCE</scope>
    <source>
        <strain evidence="13">CBS 12830</strain>
    </source>
</reference>
<name>A0AAF0EDD3_9BASI</name>
<feature type="compositionally biased region" description="Basic and acidic residues" evidence="11">
    <location>
        <begin position="4095"/>
        <end position="4114"/>
    </location>
</feature>
<dbReference type="GO" id="GO:0016887">
    <property type="term" value="F:ATP hydrolysis activity"/>
    <property type="evidence" value="ECO:0007669"/>
    <property type="project" value="InterPro"/>
</dbReference>
<comment type="subcellular location">
    <subcellularLocation>
        <location evidence="1">Nucleus</location>
        <location evidence="1">Nucleolus</location>
    </subcellularLocation>
    <subcellularLocation>
        <location evidence="2">Nucleus</location>
        <location evidence="2">Nucleoplasm</location>
    </subcellularLocation>
</comment>
<feature type="compositionally biased region" description="Polar residues" evidence="11">
    <location>
        <begin position="4422"/>
        <end position="4442"/>
    </location>
</feature>
<dbReference type="PANTHER" id="PTHR48103:SF2">
    <property type="entry name" value="MIDASIN"/>
    <property type="match status" value="1"/>
</dbReference>
<dbReference type="SUPFAM" id="SSF52540">
    <property type="entry name" value="P-loop containing nucleoside triphosphate hydrolases"/>
    <property type="match status" value="6"/>
</dbReference>
<dbReference type="EMBL" id="CP119902">
    <property type="protein sequence ID" value="WFD22919.1"/>
    <property type="molecule type" value="Genomic_DNA"/>
</dbReference>
<keyword evidence="10" id="KW-0175">Coiled coil</keyword>
<feature type="compositionally biased region" description="Acidic residues" evidence="11">
    <location>
        <begin position="4152"/>
        <end position="4190"/>
    </location>
</feature>
<feature type="region of interest" description="Disordered" evidence="11">
    <location>
        <begin position="1359"/>
        <end position="1378"/>
    </location>
</feature>
<dbReference type="Gene3D" id="3.40.50.300">
    <property type="entry name" value="P-loop containing nucleotide triphosphate hydrolases"/>
    <property type="match status" value="6"/>
</dbReference>
<dbReference type="InterPro" id="IPR012099">
    <property type="entry name" value="Midasin"/>
</dbReference>
<evidence type="ECO:0000256" key="11">
    <source>
        <dbReference type="SAM" id="MobiDB-lite"/>
    </source>
</evidence>
<keyword evidence="6 9" id="KW-0067">ATP-binding</keyword>
<feature type="compositionally biased region" description="Gly residues" evidence="11">
    <location>
        <begin position="3975"/>
        <end position="3986"/>
    </location>
</feature>
<feature type="region of interest" description="Disordered" evidence="11">
    <location>
        <begin position="3955"/>
        <end position="4458"/>
    </location>
</feature>
<feature type="compositionally biased region" description="Basic and acidic residues" evidence="11">
    <location>
        <begin position="4498"/>
        <end position="4510"/>
    </location>
</feature>
<keyword evidence="7 9" id="KW-0143">Chaperone</keyword>
<dbReference type="GO" id="GO:0000027">
    <property type="term" value="P:ribosomal large subunit assembly"/>
    <property type="evidence" value="ECO:0007669"/>
    <property type="project" value="InterPro"/>
</dbReference>
<dbReference type="Pfam" id="PF17865">
    <property type="entry name" value="AAA_lid_5"/>
    <property type="match status" value="1"/>
</dbReference>
<feature type="compositionally biased region" description="Basic and acidic residues" evidence="11">
    <location>
        <begin position="4372"/>
        <end position="4409"/>
    </location>
</feature>
<comment type="similarity">
    <text evidence="3 9">Belongs to the midasin family.</text>
</comment>
<dbReference type="FunFam" id="3.40.50.300:FF:001368">
    <property type="entry name" value="Midasin"/>
    <property type="match status" value="1"/>
</dbReference>
<feature type="domain" description="VWFA" evidence="12">
    <location>
        <begin position="4612"/>
        <end position="4823"/>
    </location>
</feature>
<evidence type="ECO:0000256" key="7">
    <source>
        <dbReference type="ARBA" id="ARBA00023186"/>
    </source>
</evidence>
<feature type="compositionally biased region" description="Basic and acidic residues" evidence="11">
    <location>
        <begin position="4230"/>
        <end position="4240"/>
    </location>
</feature>
<dbReference type="Pfam" id="PF07728">
    <property type="entry name" value="AAA_5"/>
    <property type="match status" value="8"/>
</dbReference>
<evidence type="ECO:0000256" key="6">
    <source>
        <dbReference type="ARBA" id="ARBA00022840"/>
    </source>
</evidence>
<dbReference type="InterPro" id="IPR011704">
    <property type="entry name" value="ATPase_dyneun-rel_AAA"/>
</dbReference>
<evidence type="ECO:0000256" key="4">
    <source>
        <dbReference type="ARBA" id="ARBA00017143"/>
    </source>
</evidence>
<dbReference type="InterPro" id="IPR048617">
    <property type="entry name" value="MDN1_AAA_lid_4"/>
</dbReference>
<dbReference type="GO" id="GO:0005524">
    <property type="term" value="F:ATP binding"/>
    <property type="evidence" value="ECO:0007669"/>
    <property type="project" value="UniProtKB-KW"/>
</dbReference>
<dbReference type="Gene3D" id="3.40.50.410">
    <property type="entry name" value="von Willebrand factor, type A domain"/>
    <property type="match status" value="1"/>
</dbReference>
<dbReference type="InterPro" id="IPR036465">
    <property type="entry name" value="vWFA_dom_sf"/>
</dbReference>
<evidence type="ECO:0000256" key="9">
    <source>
        <dbReference type="PIRNR" id="PIRNR010340"/>
    </source>
</evidence>
<dbReference type="InterPro" id="IPR041190">
    <property type="entry name" value="Midasin_AAA_lid_5"/>
</dbReference>
<dbReference type="GO" id="GO:0000055">
    <property type="term" value="P:ribosomal large subunit export from nucleus"/>
    <property type="evidence" value="ECO:0007669"/>
    <property type="project" value="TreeGrafter"/>
</dbReference>
<dbReference type="InterPro" id="IPR002035">
    <property type="entry name" value="VWF_A"/>
</dbReference>
<dbReference type="GO" id="GO:0030687">
    <property type="term" value="C:preribosome, large subunit precursor"/>
    <property type="evidence" value="ECO:0007669"/>
    <property type="project" value="TreeGrafter"/>
</dbReference>
<dbReference type="PANTHER" id="PTHR48103">
    <property type="entry name" value="MIDASIN-RELATED"/>
    <property type="match status" value="1"/>
</dbReference>
<dbReference type="InterPro" id="IPR040848">
    <property type="entry name" value="AAA_lid_7"/>
</dbReference>
<keyword evidence="5 9" id="KW-0547">Nucleotide-binding</keyword>
<dbReference type="InterPro" id="IPR003593">
    <property type="entry name" value="AAA+_ATPase"/>
</dbReference>
<feature type="compositionally biased region" description="Acidic residues" evidence="11">
    <location>
        <begin position="4046"/>
        <end position="4070"/>
    </location>
</feature>
<dbReference type="GO" id="GO:0005730">
    <property type="term" value="C:nucleolus"/>
    <property type="evidence" value="ECO:0007669"/>
    <property type="project" value="UniProtKB-SubCell"/>
</dbReference>
<keyword evidence="14" id="KW-1185">Reference proteome</keyword>
<feature type="region of interest" description="Disordered" evidence="11">
    <location>
        <begin position="4491"/>
        <end position="4510"/>
    </location>
</feature>
<dbReference type="Proteomes" id="UP001214415">
    <property type="component" value="Chromosome 3"/>
</dbReference>
<dbReference type="PROSITE" id="PS51257">
    <property type="entry name" value="PROKAR_LIPOPROTEIN"/>
    <property type="match status" value="1"/>
</dbReference>
<dbReference type="CDD" id="cd00009">
    <property type="entry name" value="AAA"/>
    <property type="match status" value="1"/>
</dbReference>
<dbReference type="InterPro" id="IPR025662">
    <property type="entry name" value="Sigma_54_int_dom_ATP-bd_1"/>
</dbReference>
<dbReference type="SMART" id="SM00382">
    <property type="entry name" value="AAA"/>
    <property type="match status" value="6"/>
</dbReference>
<evidence type="ECO:0000313" key="14">
    <source>
        <dbReference type="Proteomes" id="UP001214415"/>
    </source>
</evidence>
<feature type="compositionally biased region" description="Acidic residues" evidence="11">
    <location>
        <begin position="4115"/>
        <end position="4136"/>
    </location>
</feature>
<dbReference type="InterPro" id="IPR027417">
    <property type="entry name" value="P-loop_NTPase"/>
</dbReference>
<dbReference type="FunFam" id="3.40.50.300:FF:000142">
    <property type="entry name" value="Midasin"/>
    <property type="match status" value="1"/>
</dbReference>
<feature type="compositionally biased region" description="Acidic residues" evidence="11">
    <location>
        <begin position="3958"/>
        <end position="3974"/>
    </location>
</feature>
<feature type="compositionally biased region" description="Basic and acidic residues" evidence="11">
    <location>
        <begin position="4137"/>
        <end position="4151"/>
    </location>
</feature>
<evidence type="ECO:0000256" key="10">
    <source>
        <dbReference type="SAM" id="Coils"/>
    </source>
</evidence>
<evidence type="ECO:0000313" key="13">
    <source>
        <dbReference type="EMBL" id="WFD22919.1"/>
    </source>
</evidence>
<evidence type="ECO:0000256" key="1">
    <source>
        <dbReference type="ARBA" id="ARBA00004604"/>
    </source>
</evidence>
<dbReference type="Pfam" id="PF17867">
    <property type="entry name" value="AAA_lid_7"/>
    <property type="match status" value="3"/>
</dbReference>
<feature type="compositionally biased region" description="Acidic residues" evidence="11">
    <location>
        <begin position="4206"/>
        <end position="4229"/>
    </location>
</feature>
<dbReference type="PROSITE" id="PS50234">
    <property type="entry name" value="VWFA"/>
    <property type="match status" value="1"/>
</dbReference>
<feature type="compositionally biased region" description="Basic and acidic residues" evidence="11">
    <location>
        <begin position="4071"/>
        <end position="4085"/>
    </location>
</feature>
<dbReference type="SUPFAM" id="SSF53300">
    <property type="entry name" value="vWA-like"/>
    <property type="match status" value="1"/>
</dbReference>
<evidence type="ECO:0000256" key="2">
    <source>
        <dbReference type="ARBA" id="ARBA00004642"/>
    </source>
</evidence>
<protein>
    <recommendedName>
        <fullName evidence="4 9">Midasin</fullName>
    </recommendedName>
</protein>
<accession>A0AAF0EDD3</accession>
<dbReference type="FunFam" id="3.40.50.300:FF:001384">
    <property type="entry name" value="Midasin"/>
    <property type="match status" value="1"/>
</dbReference>
<organism evidence="13 14">
    <name type="scientific">Malassezia equina</name>
    <dbReference type="NCBI Taxonomy" id="1381935"/>
    <lineage>
        <taxon>Eukaryota</taxon>
        <taxon>Fungi</taxon>
        <taxon>Dikarya</taxon>
        <taxon>Basidiomycota</taxon>
        <taxon>Ustilaginomycotina</taxon>
        <taxon>Malasseziomycetes</taxon>
        <taxon>Malasseziales</taxon>
        <taxon>Malasseziaceae</taxon>
        <taxon>Malassezia</taxon>
    </lineage>
</organism>
<evidence type="ECO:0000259" key="12">
    <source>
        <dbReference type="PROSITE" id="PS50234"/>
    </source>
</evidence>
<sequence>MLVDVRACAAACGAAAHAAAPVIQACAEGTASHIPTIFAAAASLLRAPPAVADAVLVAFRPFLLALLTHLLEEAESVHTLASVAGVFEEAYPLIEAHLQRHYADGLPNDTAHLWTRLRLLRAAPFLAHDLGWAAAPLYCVFADRTRPMTERLLALECYAIQEQLSAAAHAALLDAWAGDAPAPLDVDGVTMDVRATPIFEQARIDRLWHACAAPLPPTSSPLYVSAADLSPCTALIGSLLWPSARCGAPPTPFISTSSTEAAVRDTLLHLSLRLPLVLRGPPASGKTHLLHALAHQCAARTDGLPPCLSIPLGDQSGVDAKALLGSYVSSRQRPGTFEFVEGALTRAVRAGLWVVLEDIDKASSDVLSVIAPLAEALGPTKPIGARPTLDLGAHGRVVAARGFALLATRTIRADAPRAQFLSSEHWGEVGLPAPEPNDVQAILRGRFPRVAALPDDERACLVQAWADAMHVAREAPSSVRRPTLRELMQWCQRIEAMDVASVLTSPAVQEAVFLDACDVFLASFASETPLFHAMARALGHALQLSDERASYAWHARVPDVALGQEGRVRVGRMTLERLVPGAPSPQRYALTRPALLGLERLAACVAHAEPALLVGETGTGKTTMVQVLAHLLGQPLTVVNLSQQTESGDLLGAYKPLDPRVQAADIHNAWTRVFEQTFSVRRNAAYIDAERRAFQQGKWARLAKLWTESCTRAQRELAQGDTHKRRRTDGTLEAAWVSLASRAAEFAALFATARRPLALGFVEGPLVRAVREGHWILLDEINLAAPETLDCLAPLLQSRDSSLVLTERGDLTPVPRHPHFRLFACMNPATDVGKRDLAPSVRARFTELYVPSPDADREALVGIVQKYMGAESVGDQAAVLDVAEWYTAVRRLAVQHELADGANQRPPYSVRTLARALTFATALAPSYGLRRSLVEGVCMAFGMLLDAPSAAKLQQVTTAHLLSRAKDARVRPGFVPPSPGPGYVQVGSFWLATGPLEPEAASSYVLTPSVEAKVQALARALVTRQSPVLIQGPTSAGKTSAVAYLAQRTGHRFVRINNHEHTDVQEYLGAYATNADGQLVFTEGLLVTALRRGDWLVLDELNLAPTDVLEALNRLLDDNRELRLPETGEIVRPHPHFMLFATQNPPGAYAGRKVLSRAFRNRFVEVHFDDVPPQELATILTQRCAIAPSYASQMVAVFRELQRRRESERVFERHAFATLRDLFRWGRRAAIGYEQLADTGYMLLAERTRHPRDRATVQAVLEDVLRVRIHVPTLYDRGGTLEAQIGAERMQQLRDAAQHHGIVWTCAMRRLVGLAAAAVHYEEPVLLVGETGAGKTSVCDVLSTAFGRPLHSVSCHQNTDSADLLGGQRPLRDRATRTSEARAKAAQVLGDVPPTEALDALAARLAAAPPSDEQAQALRDVQGAQALFTWCDGPLVEAMRAGEHLLLDEISLADDSVLERLNSVLEPERTLVLAEKAGTDVEVQGAPGFQVIATMNPGGDYGKKELSPALRNRFTEVYVPPVDDTADQAAIVQALLPPELHAWTEKMLAFVQFLAHQLGGAEHTGLGVRDLVGWAHFLREATSRDLVSAPLAFAHGAALTVIDALGALPATAAMPASRVQALRVQCYAAVNAAIAPAHLDPTDPALFQVQDTETTWGLGPFFVAKGPHAPVAPPFTFSAPTTAANALRVLRACAVRGRSVLLEGSPGAGKTSLIASLAAQTGHELVRINLSEQTELVDLFGAELPVEHGRPGEFAWRPAAFLDAMQRGAWVLLDEMNLASQAVLEGLNSCLDHRGAVYIAEIGRTFTKHPDFRLFAAQNPQHQGGARKGLPKSLLNRFIQVYVAELQADDVRAICAHMYPAMHSHLDAMVAFNDALHRATSAHTLGRHGAPWEFNLRDLLRWLHVLSTSHAAADPLEALSYLYLARFRTPDDRREAARLFEQCFQRSAARALMAPPALLSSTHALLGRAVVDRAPSVAQERFALVPSQLTCLEGMAMSVRLGLLTIVTGPAGAGKSSVVRLLAALAGHPLETVRLSAASDTSDVLGTFEQGDPSHRVRAAAQALAPLLARVQARAATSPGSLVAALETVRAEIETRPEQARSLTPYLPEEERTALEAALAPLATDAPTAGHFAWMDGPLVRAAQAGHWLLLEHANLCAASVLDRLNSLFEPDGALVLSERGLLDGQVPRIVPHPSFRVFMTVDPRHGELSRAMRNRGMELWLQPCDKAYLAPLARAPSGLSGSLVEQAVQAHRMRRAAASHDLAPPTPQRAALAQSGLADPALPGAAFAWTLAQDATHHEAALVYAAQALTPSERALAVRMGLPLPFWSPSSTHALADLAPPDVRRIPALMTSESTQTAFALALSVRAALCTERLATWAATTEWVRAEADTSDRRTRMPALLAACVDVARTPPPTEQAAILLDTLLDHVRFVYETCGGATPDYARLHMVARGVRGLLLALTEQGMTPPTELVTALHRMHAPRTIHGAAMSNLWQAALPGVPPEAWSLLAPLETWAADVLPGAAAKTALEVLSTLHLWTEAWPEAQTHTLRDTVQALLRLDPHPSLPPWPYVARMVPIALWMLTHDAAQAPLAPRLQAVLRLATEHSAVPPSTMVGAQLRVWSAEQAWSPTMHLMAARALWYKDGTFTVDAPGAHAWTFALLLPAVLEATHRDRLPLCEAEAYDAHQQALAQVVAATMPHAQTPRLCTVVQALYSCVWSLCGALHEALASLSMPALRSVDEQLGAAMSAHDLAMMQEAFTQAVTMLPDTPLGPLIEAWLVWLQELSQLVLPDAASPPSATALGAVWVRLGLWTLQAYVPDVPLDPVAEAHAHSAYATVLHQRLAQQYEVEWAAEQVRTGGAEHHVLTTLRAAMADAVRAQSCAQGTRVHRTPDAARLARAHAEWTTLTTHILEPKRLEHLLTRLADNLEAAHAEEAALQAALAAWEARMRRQYADLSDLTRPLLLALEQVRMGVRLARVPTVAPPRMERLLTAATQFPRAAAAQALLMETDAPRAVTTAVPELLAALASAAHEVHTTKRPVPFSTLRTIYDALLVLWAQKREKERQEAEKAAQLFVFQGEDASDEQARLDAEMRALFPVYDDVLESSDAPPTHRSTPSMNEATVCLVYDLHTLLHPGTLALRTVRMQPSVANLLTRQCDELVRCMGQSTSLPATLDGAAAYMLGRLQRGAASEGPRNFYHDAQPAELARMAPLLTRLRARVLDLLRAMPEQVQLGQLAERVERVAALDRASPVAKALAALEQLLTHIDDWETYASSALSLREYAAELTSLVVEWRRQELHGWSSLLDDEAAKEEARVAPWFFTLYEATTRAGTATVRSELVALLDRYVRESTAGQLRARLRLLDTLSAYLGATDPGTSRLLHHMAAYFAQFVPAIEAHMASQRTRLERQIADYVRLASWRDVNVYALKQSAQKTHSYLHKTLRQFREVLQQPADPLLALHADARPNVAVRPLVGPTSRHIDVLLGAQPSDVAVPRVDVSRAPHMETADRTVARLRTLCAETLTPPLASAAYEAVIDIGTTVLETADELAQQTPALANESNAKRLKSLASQKRRAWADLLQALRRMGLSPFLTPERHAHNHDPARVYGVCALPSHEALGTDAMHTYHTAMLACLARLRLAAQTPAGDVPELPRGVAFVEHAVYLALQVRERLGALLEGASRVWILAQRMCALTGPLQSVSPTEREAMEHRANVLARTADALTQLADEAPGIVRMSPLGGDVPLATIEAWAERVRSMHARLAAVCATWSTTSVGLLTESDVATVQESSHVLLDMQASLSALGRDVPAVQVLTMPMCAWLQAECVPLSLGKAPESSDLQAASDRVCSSVLVIAQELQGKVPVAQDEEPCQLLHETERFHTLDRTLRPHQMADLIKDALLLAGHGAMSEACVAEMARFVAPYAELLGTHLAAMSLWYRSLMRLCVILSVIMTSLAQKGFCQPPEEDEAEGSDASDEGGEALEGGTGLGDGSGAKDVSDTLQDDEQMEELQKDEQQNDDVGESQGEDKAREMDDMDGDVHSVDGEQEAGQSENDDDNEENEVEDEVGDVDPLDPDAVDEKMWNDEPEKETQGESEAQGQAGDDREQAGERNEADAQRNEAEDAADDEDDQAEEEEAEPTLEDMPDRNDGLGRELDQEAHEEEMQLGELDMPEGDEEPGDDDNDLSLDEAEGDEGLPDDTPHDDLDGLTQAEDTSDPTAEEQDKEYDDTQPDEDKEVDMQDQDRHDDVEADNEALDEAEPDKDKQEDTEEPEKPEAKPSGEEAPEPRDAVAPPPPAMARTLGDMADEAMDFDATHEGGGEDAGGAAGAQERAVGDSNDLDGTSTAQGGGAPQSAPEPGASGSEEEARPNPVQSLGDALEQFRRDVEQIREASQHDEAPLPREDGVPDASDMEHVAPYEEADTQALGTAEEQQAQAMKNLSVTDAEQGETTMLPDVPEDEPMPEELRAPTEMEEVEALGSHAHSTRDGALAAADVRAEQVDAEGEGAERNEEVERWDDDTRAHAETEVLHALESFRASDADVARAAELWRSYSALTMDLAFGLCEQLRLILAPTLATRLNGDYRTGKRLNMRKIIPFIASDFAKDKIWLRRTKPSAREYQVLLAIDDSKSMADSRNIHLAYQTLALVAGALTRLEIGDIGICRFGASMEMLHEFGSTTFSDRHGGQILSQLQFQQSSTDMQALLTQSMDVLRDARQRHASVSAADLWQLAIVISDGVCQDHARLKALLRRATEERIMMVFVVVDAGADGHTPAPGEAPRSSILEMNQVSYHTDAAGKLQLDMKRYIDTFPFEYYVIVRDVQSLPHVLATTLRQWAERIRDA</sequence>